<feature type="compositionally biased region" description="Polar residues" evidence="1">
    <location>
        <begin position="181"/>
        <end position="195"/>
    </location>
</feature>
<evidence type="ECO:0000256" key="1">
    <source>
        <dbReference type="SAM" id="MobiDB-lite"/>
    </source>
</evidence>
<evidence type="ECO:0000313" key="3">
    <source>
        <dbReference type="EMBL" id="CDR46579.1"/>
    </source>
</evidence>
<protein>
    <submittedName>
        <fullName evidence="3">CYFA0S24e00408g1_1</fullName>
    </submittedName>
</protein>
<feature type="compositionally biased region" description="Polar residues" evidence="1">
    <location>
        <begin position="250"/>
        <end position="265"/>
    </location>
</feature>
<feature type="compositionally biased region" description="Basic and acidic residues" evidence="1">
    <location>
        <begin position="310"/>
        <end position="325"/>
    </location>
</feature>
<proteinExistence type="predicted"/>
<sequence length="325" mass="36185">MAFIDGYLLPIVELIVSVGLPALLTLKALQLTTKNDIATASPQSNYNHNHTHILSFWLSFWLLSSVGLLAGVNGHVRCAIALIYFSQSSSTTQLLLHIYQQNLLPFTATILYRVANIQASESEIDHWVGELLETICFDIPHFNRGVTTSPTRSPHKTFFSWLTLTRPKSRRSSNPSFNRNTLSPVTSSNSETVTYPETYPDSPPEQNMIPLTMSRVRNTVATRREAEELTNSPNRSHSIHVGTLNKKGSRSNLRSSSWNTPSQQLADPDRILQVPTTMNSSHSSTRLNSSSGNSGLSSRVPSGNLVFEDPPDRRSFKESLKEMFA</sequence>
<feature type="transmembrane region" description="Helical" evidence="2">
    <location>
        <begin position="53"/>
        <end position="72"/>
    </location>
</feature>
<keyword evidence="2" id="KW-0472">Membrane</keyword>
<feature type="compositionally biased region" description="Low complexity" evidence="1">
    <location>
        <begin position="280"/>
        <end position="299"/>
    </location>
</feature>
<name>A0A061BB79_CYBFA</name>
<feature type="transmembrane region" description="Helical" evidence="2">
    <location>
        <begin position="6"/>
        <end position="26"/>
    </location>
</feature>
<keyword evidence="2" id="KW-0812">Transmembrane</keyword>
<organism evidence="3">
    <name type="scientific">Cyberlindnera fabianii</name>
    <name type="common">Yeast</name>
    <name type="synonym">Hansenula fabianii</name>
    <dbReference type="NCBI Taxonomy" id="36022"/>
    <lineage>
        <taxon>Eukaryota</taxon>
        <taxon>Fungi</taxon>
        <taxon>Dikarya</taxon>
        <taxon>Ascomycota</taxon>
        <taxon>Saccharomycotina</taxon>
        <taxon>Saccharomycetes</taxon>
        <taxon>Phaffomycetales</taxon>
        <taxon>Phaffomycetaceae</taxon>
        <taxon>Cyberlindnera</taxon>
    </lineage>
</organism>
<keyword evidence="2" id="KW-1133">Transmembrane helix</keyword>
<feature type="region of interest" description="Disordered" evidence="1">
    <location>
        <begin position="167"/>
        <end position="211"/>
    </location>
</feature>
<reference evidence="3" key="1">
    <citation type="journal article" date="2014" name="Genome Announc.">
        <title>Genome sequence of the yeast Cyberlindnera fabianii (Hansenula fabianii).</title>
        <authorList>
            <person name="Freel K.C."/>
            <person name="Sarilar V."/>
            <person name="Neuveglise C."/>
            <person name="Devillers H."/>
            <person name="Friedrich A."/>
            <person name="Schacherer J."/>
        </authorList>
    </citation>
    <scope>NUCLEOTIDE SEQUENCE</scope>
    <source>
        <strain evidence="3">YJS4271</strain>
    </source>
</reference>
<dbReference type="AlphaFoldDB" id="A0A061BB79"/>
<gene>
    <name evidence="3" type="ORF">CYFA0S_24e00408g</name>
</gene>
<feature type="region of interest" description="Disordered" evidence="1">
    <location>
        <begin position="224"/>
        <end position="325"/>
    </location>
</feature>
<evidence type="ECO:0000256" key="2">
    <source>
        <dbReference type="SAM" id="Phobius"/>
    </source>
</evidence>
<dbReference type="EMBL" id="LK052909">
    <property type="protein sequence ID" value="CDR46579.1"/>
    <property type="molecule type" value="Genomic_DNA"/>
</dbReference>
<accession>A0A061BB79</accession>